<dbReference type="Proteomes" id="UP000291020">
    <property type="component" value="Unassembled WGS sequence"/>
</dbReference>
<evidence type="ECO:0000256" key="6">
    <source>
        <dbReference type="ARBA" id="ARBA00022989"/>
    </source>
</evidence>
<keyword evidence="13" id="KW-1185">Reference proteome</keyword>
<evidence type="ECO:0000256" key="7">
    <source>
        <dbReference type="ARBA" id="ARBA00023136"/>
    </source>
</evidence>
<dbReference type="SMART" id="SM00060">
    <property type="entry name" value="FN3"/>
    <property type="match status" value="4"/>
</dbReference>
<evidence type="ECO:0000256" key="2">
    <source>
        <dbReference type="ARBA" id="ARBA00008921"/>
    </source>
</evidence>
<dbReference type="Gene3D" id="2.60.40.10">
    <property type="entry name" value="Immunoglobulins"/>
    <property type="match status" value="5"/>
</dbReference>
<keyword evidence="9" id="KW-0675">Receptor</keyword>
<evidence type="ECO:0000256" key="1">
    <source>
        <dbReference type="ARBA" id="ARBA00004479"/>
    </source>
</evidence>
<dbReference type="Ensembl" id="ENSGAGT00000021360.1">
    <property type="protein sequence ID" value="ENSGAGP00000018738.1"/>
    <property type="gene ID" value="ENSGAGG00000013860.1"/>
</dbReference>
<sequence length="772" mass="87474">SHCIVENCRRGDMIANTDSIVLPGSNITLSCRLKQGEQCKELIFNNSEMVLAYGRHTFSCKCKSNGKIICGIDIYVGNPPDQPGNVSCIQYGRDGNLTCTWDKGRLTHIDTTYTECLHFAEESMNPKYGSLNLTKLNFESNYTAVVAASNRLGNASSLPFTFMLIDIVKPHSPTDILVKFDNVSATNCTVLWQDQQQTESFRLRYRPVNSHSWNMVETLNSTRYNLHDLKPHTEYEFQVCCKFHPNRGMWSDWSTFRIQTPEAVPSGLLDVWYIMQDMDSQTQNITLFWKVMSKSEARGKILHYTLTFQALNQKSPRTTDVNITTQTHFTRILPKVDYNIMVYAHNSKGNSSPTSIITDLSILDLPPPQSISVTPMGNNSIFVIWAPPSESAAFNGYIMEWAKTCSPEPHLNWIKFPASNLSTIISGNCTVKKWILLPIRKFCKILYFAAPSAGPQVYTAVKGDGVWVSWEEIPGHQQMGCIISYNIYLIKQEIKTPDSLLISLFFLFSVIHKETSRNSFLIKNLQHGVNYVLWMTASTMAGESPMGNEELFEAITFAGISNHDFKCQHVPFVCRLCSLLSVLVPQWYRKAIPDPANSTWAKKYSSVEVKPETIEVEEVFIKREPVAFKDIPIFNNIKNSEGHGWQTIENSFEKKESTEKNSEYKPLAPSTPDDGDNYKCHLPYLYKKVVLEETEQIQTVSKYLTNPLTDMTVNYLPSNILSPITDTNEESNEFECKSFSIFPTTSLLMPMFSCGGKLTLDAVKIDCNSFTD</sequence>
<dbReference type="CDD" id="cd00063">
    <property type="entry name" value="FN3"/>
    <property type="match status" value="4"/>
</dbReference>
<dbReference type="AlphaFoldDB" id="A0A452HUJ2"/>
<dbReference type="Pfam" id="PF00041">
    <property type="entry name" value="fn3"/>
    <property type="match status" value="2"/>
</dbReference>
<dbReference type="PANTHER" id="PTHR48423:SF2">
    <property type="entry name" value="INTERLEUKIN-12 RECEPTOR SUBUNIT BETA-2"/>
    <property type="match status" value="1"/>
</dbReference>
<dbReference type="STRING" id="38772.ENSGAGP00000018738"/>
<dbReference type="GO" id="GO:0004896">
    <property type="term" value="F:cytokine receptor activity"/>
    <property type="evidence" value="ECO:0007669"/>
    <property type="project" value="InterPro"/>
</dbReference>
<reference evidence="13" key="1">
    <citation type="journal article" date="2017" name="PLoS ONE">
        <title>The Agassiz's desert tortoise genome provides a resource for the conservation of a threatened species.</title>
        <authorList>
            <person name="Tollis M."/>
            <person name="DeNardo D.F."/>
            <person name="Cornelius J.A."/>
            <person name="Dolby G.A."/>
            <person name="Edwards T."/>
            <person name="Henen B.T."/>
            <person name="Karl A.E."/>
            <person name="Murphy R.W."/>
            <person name="Kusumi K."/>
        </authorList>
    </citation>
    <scope>NUCLEOTIDE SEQUENCE [LARGE SCALE GENOMIC DNA]</scope>
</reference>
<keyword evidence="4" id="KW-0732">Signal</keyword>
<dbReference type="PROSITE" id="PS01353">
    <property type="entry name" value="HEMATOPO_REC_L_F2"/>
    <property type="match status" value="1"/>
</dbReference>
<feature type="domain" description="Fibronectin type-III" evidence="11">
    <location>
        <begin position="451"/>
        <end position="559"/>
    </location>
</feature>
<organism evidence="12 13">
    <name type="scientific">Gopherus agassizii</name>
    <name type="common">Agassiz's desert tortoise</name>
    <dbReference type="NCBI Taxonomy" id="38772"/>
    <lineage>
        <taxon>Eukaryota</taxon>
        <taxon>Metazoa</taxon>
        <taxon>Chordata</taxon>
        <taxon>Craniata</taxon>
        <taxon>Vertebrata</taxon>
        <taxon>Euteleostomi</taxon>
        <taxon>Archelosauria</taxon>
        <taxon>Testudinata</taxon>
        <taxon>Testudines</taxon>
        <taxon>Cryptodira</taxon>
        <taxon>Durocryptodira</taxon>
        <taxon>Testudinoidea</taxon>
        <taxon>Testudinidae</taxon>
        <taxon>Gopherus</taxon>
    </lineage>
</organism>
<evidence type="ECO:0000256" key="10">
    <source>
        <dbReference type="ARBA" id="ARBA00023180"/>
    </source>
</evidence>
<dbReference type="InterPro" id="IPR003961">
    <property type="entry name" value="FN3_dom"/>
</dbReference>
<evidence type="ECO:0000313" key="12">
    <source>
        <dbReference type="Ensembl" id="ENSGAGP00000018738.1"/>
    </source>
</evidence>
<keyword evidence="8" id="KW-1015">Disulfide bond</keyword>
<keyword evidence="10" id="KW-0325">Glycoprotein</keyword>
<evidence type="ECO:0000256" key="4">
    <source>
        <dbReference type="ARBA" id="ARBA00022729"/>
    </source>
</evidence>
<dbReference type="InterPro" id="IPR036116">
    <property type="entry name" value="FN3_sf"/>
</dbReference>
<keyword evidence="5" id="KW-0677">Repeat</keyword>
<dbReference type="InterPro" id="IPR052672">
    <property type="entry name" value="Type1_Cytokine_Rcpt_Type2"/>
</dbReference>
<dbReference type="SUPFAM" id="SSF49265">
    <property type="entry name" value="Fibronectin type III"/>
    <property type="match status" value="3"/>
</dbReference>
<keyword evidence="3" id="KW-0812">Transmembrane</keyword>
<protein>
    <recommendedName>
        <fullName evidence="11">Fibronectin type-III domain-containing protein</fullName>
    </recommendedName>
</protein>
<name>A0A452HUJ2_9SAUR</name>
<evidence type="ECO:0000256" key="8">
    <source>
        <dbReference type="ARBA" id="ARBA00023157"/>
    </source>
</evidence>
<dbReference type="PANTHER" id="PTHR48423">
    <property type="entry name" value="INTERLEUKIN-27 RECEPTOR SUBUNIT ALPHA"/>
    <property type="match status" value="1"/>
</dbReference>
<dbReference type="InterPro" id="IPR013783">
    <property type="entry name" value="Ig-like_fold"/>
</dbReference>
<reference evidence="12" key="3">
    <citation type="submission" date="2025-09" db="UniProtKB">
        <authorList>
            <consortium name="Ensembl"/>
        </authorList>
    </citation>
    <scope>IDENTIFICATION</scope>
</reference>
<dbReference type="InterPro" id="IPR003529">
    <property type="entry name" value="Hematopoietin_rcpt_Gp130_CS"/>
</dbReference>
<evidence type="ECO:0000313" key="13">
    <source>
        <dbReference type="Proteomes" id="UP000291020"/>
    </source>
</evidence>
<evidence type="ECO:0000256" key="9">
    <source>
        <dbReference type="ARBA" id="ARBA00023170"/>
    </source>
</evidence>
<evidence type="ECO:0000256" key="5">
    <source>
        <dbReference type="ARBA" id="ARBA00022737"/>
    </source>
</evidence>
<dbReference type="PROSITE" id="PS50853">
    <property type="entry name" value="FN3"/>
    <property type="match status" value="3"/>
</dbReference>
<keyword evidence="7" id="KW-0472">Membrane</keyword>
<feature type="domain" description="Fibronectin type-III" evidence="11">
    <location>
        <begin position="264"/>
        <end position="368"/>
    </location>
</feature>
<dbReference type="FunFam" id="2.60.40.10:FF:000789">
    <property type="entry name" value="Interleukin 12 receptor subunit beta 2"/>
    <property type="match status" value="1"/>
</dbReference>
<evidence type="ECO:0000259" key="11">
    <source>
        <dbReference type="PROSITE" id="PS50853"/>
    </source>
</evidence>
<comment type="similarity">
    <text evidence="2">Belongs to the type I cytokine receptor family. Type 2 subfamily.</text>
</comment>
<keyword evidence="6" id="KW-1133">Transmembrane helix</keyword>
<evidence type="ECO:0000256" key="3">
    <source>
        <dbReference type="ARBA" id="ARBA00022692"/>
    </source>
</evidence>
<dbReference type="GO" id="GO:0005886">
    <property type="term" value="C:plasma membrane"/>
    <property type="evidence" value="ECO:0007669"/>
    <property type="project" value="UniProtKB-ARBA"/>
</dbReference>
<proteinExistence type="inferred from homology"/>
<comment type="subcellular location">
    <subcellularLocation>
        <location evidence="1">Membrane</location>
        <topology evidence="1">Single-pass type I membrane protein</topology>
    </subcellularLocation>
</comment>
<reference evidence="12" key="2">
    <citation type="submission" date="2025-08" db="UniProtKB">
        <authorList>
            <consortium name="Ensembl"/>
        </authorList>
    </citation>
    <scope>IDENTIFICATION</scope>
</reference>
<feature type="domain" description="Fibronectin type-III" evidence="11">
    <location>
        <begin position="172"/>
        <end position="263"/>
    </location>
</feature>
<accession>A0A452HUJ2</accession>